<evidence type="ECO:0000313" key="3">
    <source>
        <dbReference type="Proteomes" id="UP000649617"/>
    </source>
</evidence>
<dbReference type="InterPro" id="IPR013103">
    <property type="entry name" value="RVT_2"/>
</dbReference>
<name>A0A812TL37_SYMPI</name>
<reference evidence="2" key="1">
    <citation type="submission" date="2021-02" db="EMBL/GenBank/DDBJ databases">
        <authorList>
            <person name="Dougan E. K."/>
            <person name="Rhodes N."/>
            <person name="Thang M."/>
            <person name="Chan C."/>
        </authorList>
    </citation>
    <scope>NUCLEOTIDE SEQUENCE</scope>
</reference>
<dbReference type="Proteomes" id="UP000649617">
    <property type="component" value="Unassembled WGS sequence"/>
</dbReference>
<evidence type="ECO:0000259" key="1">
    <source>
        <dbReference type="Pfam" id="PF07727"/>
    </source>
</evidence>
<organism evidence="2 3">
    <name type="scientific">Symbiodinium pilosum</name>
    <name type="common">Dinoflagellate</name>
    <dbReference type="NCBI Taxonomy" id="2952"/>
    <lineage>
        <taxon>Eukaryota</taxon>
        <taxon>Sar</taxon>
        <taxon>Alveolata</taxon>
        <taxon>Dinophyceae</taxon>
        <taxon>Suessiales</taxon>
        <taxon>Symbiodiniaceae</taxon>
        <taxon>Symbiodinium</taxon>
    </lineage>
</organism>
<dbReference type="Pfam" id="PF07727">
    <property type="entry name" value="RVT_2"/>
    <property type="match status" value="1"/>
</dbReference>
<protein>
    <submittedName>
        <fullName evidence="2">RE2 protein</fullName>
    </submittedName>
</protein>
<proteinExistence type="predicted"/>
<dbReference type="OrthoDB" id="447273at2759"/>
<dbReference type="EMBL" id="CAJNIZ010031126">
    <property type="protein sequence ID" value="CAE7528224.1"/>
    <property type="molecule type" value="Genomic_DNA"/>
</dbReference>
<feature type="domain" description="Reverse transcriptase Ty1/copia-type" evidence="1">
    <location>
        <begin position="218"/>
        <end position="332"/>
    </location>
</feature>
<accession>A0A812TL37</accession>
<evidence type="ECO:0000313" key="2">
    <source>
        <dbReference type="EMBL" id="CAE7528224.1"/>
    </source>
</evidence>
<feature type="non-terminal residue" evidence="2">
    <location>
        <position position="480"/>
    </location>
</feature>
<sequence>MAVVVDRHASEPFETKVEQATYLCQDEHSSRGAFCLVKRNGNEYVIRARAPAKLPPQARTWRTHTTPSGDVIWLADNGEVRDAEAMNDLGQELGMLTFEERQLGPGDEEGFEFFQVAEAVCNRAIASSEVKPETKTSSYKVWSAQIEKEAYKAEARALDEAVECEIEDDSHVQLDGLNPGDPLPKALPSKLVITAKPDGIPGPDGKVPPVRLEDGDTYRAKVRLVACGNYDYDVRRGDRKFKSSNVPPEAIRAIVSLVAQNPSWVCALMDIVTAFLNADLDDSEVILLHPPPILRRLSKAAEDEVWLVRKAVYGLRAAPKAWEKARGAKLNNAVLKPGAEDKLGELALVPWNLTAGLWRVVRANNPGEVLGVLGMYVDDGILAGLPEVVQRVGSFILENWNTKLQAVLSNATLNLHAGEAFKIAGKSVKIVQETTFLGIQIRRLEDGSLFLTQESWIKRELQARGWKVLNGTKSLPSINE</sequence>
<gene>
    <name evidence="2" type="primary">RE2</name>
    <name evidence="2" type="ORF">SPIL2461_LOCUS13887</name>
</gene>
<keyword evidence="3" id="KW-1185">Reference proteome</keyword>
<dbReference type="AlphaFoldDB" id="A0A812TL37"/>
<comment type="caution">
    <text evidence="2">The sequence shown here is derived from an EMBL/GenBank/DDBJ whole genome shotgun (WGS) entry which is preliminary data.</text>
</comment>